<dbReference type="RefSeq" id="WP_224041356.1">
    <property type="nucleotide sequence ID" value="NZ_CAJZAH010000002.1"/>
</dbReference>
<organism evidence="1 2">
    <name type="scientific">Cupriavidus respiraculi</name>
    <dbReference type="NCBI Taxonomy" id="195930"/>
    <lineage>
        <taxon>Bacteria</taxon>
        <taxon>Pseudomonadati</taxon>
        <taxon>Pseudomonadota</taxon>
        <taxon>Betaproteobacteria</taxon>
        <taxon>Burkholderiales</taxon>
        <taxon>Burkholderiaceae</taxon>
        <taxon>Cupriavidus</taxon>
    </lineage>
</organism>
<evidence type="ECO:0000313" key="2">
    <source>
        <dbReference type="Proteomes" id="UP000721236"/>
    </source>
</evidence>
<dbReference type="Proteomes" id="UP000721236">
    <property type="component" value="Unassembled WGS sequence"/>
</dbReference>
<reference evidence="1 2" key="1">
    <citation type="submission" date="2021-08" db="EMBL/GenBank/DDBJ databases">
        <authorList>
            <person name="Peeters C."/>
        </authorList>
    </citation>
    <scope>NUCLEOTIDE SEQUENCE [LARGE SCALE GENOMIC DNA]</scope>
    <source>
        <strain evidence="1 2">LMG 21510</strain>
    </source>
</reference>
<sequence length="209" mass="23351">MTEAIFTSTEQALRVSYLILSMPPRHGQPFRNMLVRLLEDLERPTGQQLAWLQRLRENGGSGTVNFDGLAPNEVRAQCSMVTAAARDRLPSQEMAAVQARFAVGPEKLEGCKRLALYARRSSGLTSGALLLELAARHYLPREQREGLTVRALGEKYEVSKDKIFRAAKWMDANFRALENLALSRLEPMFIAHGLVAESTDYELPKAVHA</sequence>
<gene>
    <name evidence="1" type="ORF">LMG21510_01928</name>
</gene>
<comment type="caution">
    <text evidence="1">The sequence shown here is derived from an EMBL/GenBank/DDBJ whole genome shotgun (WGS) entry which is preliminary data.</text>
</comment>
<dbReference type="EMBL" id="CAJZAH010000002">
    <property type="protein sequence ID" value="CAG9172298.1"/>
    <property type="molecule type" value="Genomic_DNA"/>
</dbReference>
<accession>A0ABM8WXN7</accession>
<keyword evidence="2" id="KW-1185">Reference proteome</keyword>
<proteinExistence type="predicted"/>
<evidence type="ECO:0000313" key="1">
    <source>
        <dbReference type="EMBL" id="CAG9172298.1"/>
    </source>
</evidence>
<protein>
    <submittedName>
        <fullName evidence="1">Uncharacterized protein</fullName>
    </submittedName>
</protein>
<name>A0ABM8WXN7_9BURK</name>